<dbReference type="InterPro" id="IPR029063">
    <property type="entry name" value="SAM-dependent_MTases_sf"/>
</dbReference>
<evidence type="ECO:0000256" key="5">
    <source>
        <dbReference type="ARBA" id="ARBA00047942"/>
    </source>
</evidence>
<keyword evidence="3" id="KW-0808">Transferase</keyword>
<proteinExistence type="predicted"/>
<keyword evidence="2 7" id="KW-0489">Methyltransferase</keyword>
<evidence type="ECO:0000313" key="7">
    <source>
        <dbReference type="EMBL" id="ABQ68558.1"/>
    </source>
</evidence>
<dbReference type="GO" id="GO:0006298">
    <property type="term" value="P:mismatch repair"/>
    <property type="evidence" value="ECO:0007669"/>
    <property type="project" value="TreeGrafter"/>
</dbReference>
<dbReference type="PRINTS" id="PR00505">
    <property type="entry name" value="D12N6MTFRASE"/>
</dbReference>
<comment type="catalytic activity">
    <reaction evidence="5">
        <text>a 2'-deoxyadenosine in DNA + S-adenosyl-L-methionine = an N(6)-methyl-2'-deoxyadenosine in DNA + S-adenosyl-L-homocysteine + H(+)</text>
        <dbReference type="Rhea" id="RHEA:15197"/>
        <dbReference type="Rhea" id="RHEA-COMP:12418"/>
        <dbReference type="Rhea" id="RHEA-COMP:12419"/>
        <dbReference type="ChEBI" id="CHEBI:15378"/>
        <dbReference type="ChEBI" id="CHEBI:57856"/>
        <dbReference type="ChEBI" id="CHEBI:59789"/>
        <dbReference type="ChEBI" id="CHEBI:90615"/>
        <dbReference type="ChEBI" id="CHEBI:90616"/>
        <dbReference type="EC" id="2.1.1.72"/>
    </reaction>
</comment>
<dbReference type="InterPro" id="IPR012263">
    <property type="entry name" value="M_m6A_EcoRV"/>
</dbReference>
<dbReference type="PANTHER" id="PTHR30481:SF4">
    <property type="entry name" value="SITE-SPECIFIC DNA-METHYLTRANSFERASE (ADENINE-SPECIFIC)"/>
    <property type="match status" value="1"/>
</dbReference>
<dbReference type="EMBL" id="CP000699">
    <property type="protein sequence ID" value="ABQ68558.1"/>
    <property type="molecule type" value="Genomic_DNA"/>
</dbReference>
<dbReference type="REBASE" id="15460">
    <property type="entry name" value="M.SwiRWORF2199P"/>
</dbReference>
<dbReference type="InterPro" id="IPR012327">
    <property type="entry name" value="MeTrfase_D12"/>
</dbReference>
<evidence type="ECO:0000313" key="8">
    <source>
        <dbReference type="Proteomes" id="UP000001989"/>
    </source>
</evidence>
<dbReference type="Gene3D" id="3.40.50.150">
    <property type="entry name" value="Vaccinia Virus protein VP39"/>
    <property type="match status" value="2"/>
</dbReference>
<dbReference type="Proteomes" id="UP000001989">
    <property type="component" value="Chromosome"/>
</dbReference>
<feature type="binding site" evidence="6">
    <location>
        <position position="63"/>
    </location>
    <ligand>
        <name>S-adenosyl-L-methionine</name>
        <dbReference type="ChEBI" id="CHEBI:59789"/>
    </ligand>
</feature>
<name>A0A9J9HBL7_RHIWR</name>
<dbReference type="GO" id="GO:0043565">
    <property type="term" value="F:sequence-specific DNA binding"/>
    <property type="evidence" value="ECO:0007669"/>
    <property type="project" value="TreeGrafter"/>
</dbReference>
<dbReference type="PROSITE" id="PS00092">
    <property type="entry name" value="N6_MTASE"/>
    <property type="match status" value="1"/>
</dbReference>
<protein>
    <recommendedName>
        <fullName evidence="1">site-specific DNA-methyltransferase (adenine-specific)</fullName>
        <ecNumber evidence="1">2.1.1.72</ecNumber>
    </recommendedName>
</protein>
<dbReference type="KEGG" id="swi:Swit_2199"/>
<gene>
    <name evidence="7" type="ordered locus">Swit_2199</name>
</gene>
<dbReference type="PANTHER" id="PTHR30481">
    <property type="entry name" value="DNA ADENINE METHYLASE"/>
    <property type="match status" value="1"/>
</dbReference>
<sequence>MNAHASIPPAVPRPLLRWLGGKFRLAPWIIEHFPPHRIYVEPFGGAASVLLQKPRAYNEIYNDLDGELVNLFRVLRSDAAEALIEAVRLTPYARADYLLAYEPCEDVVERARRMIVRSHMGHGTGGARIDRPSGFRSDGISGTTNVAGEWADLPGALAAIVDRLRGVSIDCRPALELIAVYDDPKALIYLDPPYVPETRSTKSRRPGEKYHTYAHELTVDDHVELLDAACASRAMIVISGYPAGLYDQRLQGWRRVERAARAHRNSPRTEVLWINPLAADRLGPGQLL</sequence>
<dbReference type="GO" id="GO:0032259">
    <property type="term" value="P:methylation"/>
    <property type="evidence" value="ECO:0007669"/>
    <property type="project" value="UniProtKB-KW"/>
</dbReference>
<dbReference type="GO" id="GO:1904047">
    <property type="term" value="F:S-adenosyl-L-methionine binding"/>
    <property type="evidence" value="ECO:0007669"/>
    <property type="project" value="TreeGrafter"/>
</dbReference>
<dbReference type="AlphaFoldDB" id="A0A9J9HBL7"/>
<feature type="binding site" evidence="6">
    <location>
        <position position="191"/>
    </location>
    <ligand>
        <name>S-adenosyl-L-methionine</name>
        <dbReference type="ChEBI" id="CHEBI:59789"/>
    </ligand>
</feature>
<dbReference type="GO" id="GO:0009307">
    <property type="term" value="P:DNA restriction-modification system"/>
    <property type="evidence" value="ECO:0007669"/>
    <property type="project" value="InterPro"/>
</dbReference>
<dbReference type="EC" id="2.1.1.72" evidence="1"/>
<keyword evidence="8" id="KW-1185">Reference proteome</keyword>
<evidence type="ECO:0000256" key="2">
    <source>
        <dbReference type="ARBA" id="ARBA00022603"/>
    </source>
</evidence>
<accession>A0A9J9HBL7</accession>
<reference evidence="7 8" key="1">
    <citation type="journal article" date="2010" name="J. Bacteriol.">
        <title>Genome sequence of the dioxin-mineralizing bacterium Sphingomonas wittichii RW1.</title>
        <authorList>
            <person name="Miller T.R."/>
            <person name="Delcher A.L."/>
            <person name="Salzberg S.L."/>
            <person name="Saunders E."/>
            <person name="Detter J.C."/>
            <person name="Halden R.U."/>
        </authorList>
    </citation>
    <scope>NUCLEOTIDE SEQUENCE [LARGE SCALE GENOMIC DNA]</scope>
    <source>
        <strain evidence="8">DSM 6014 / CCUG 31198 / JCM 15750 / NBRC 105917 / EY 4224 / RW1</strain>
    </source>
</reference>
<dbReference type="Pfam" id="PF02086">
    <property type="entry name" value="MethyltransfD12"/>
    <property type="match status" value="1"/>
</dbReference>
<feature type="binding site" evidence="6">
    <location>
        <position position="22"/>
    </location>
    <ligand>
        <name>S-adenosyl-L-methionine</name>
        <dbReference type="ChEBI" id="CHEBI:59789"/>
    </ligand>
</feature>
<keyword evidence="4" id="KW-0949">S-adenosyl-L-methionine</keyword>
<evidence type="ECO:0000256" key="3">
    <source>
        <dbReference type="ARBA" id="ARBA00022679"/>
    </source>
</evidence>
<dbReference type="PIRSF" id="PIRSF000398">
    <property type="entry name" value="M_m6A_EcoRV"/>
    <property type="match status" value="1"/>
</dbReference>
<evidence type="ECO:0000256" key="4">
    <source>
        <dbReference type="ARBA" id="ARBA00022691"/>
    </source>
</evidence>
<evidence type="ECO:0000256" key="6">
    <source>
        <dbReference type="PIRSR" id="PIRSR000398-1"/>
    </source>
</evidence>
<dbReference type="GO" id="GO:0009007">
    <property type="term" value="F:site-specific DNA-methyltransferase (adenine-specific) activity"/>
    <property type="evidence" value="ECO:0007669"/>
    <property type="project" value="UniProtKB-EC"/>
</dbReference>
<dbReference type="InterPro" id="IPR002052">
    <property type="entry name" value="DNA_methylase_N6_adenine_CS"/>
</dbReference>
<organism evidence="7 8">
    <name type="scientific">Rhizorhabdus wittichii (strain DSM 6014 / CCUG 31198 / JCM 15750 / NBRC 105917 / EY 4224 / RW1)</name>
    <name type="common">Sphingomonas wittichii</name>
    <dbReference type="NCBI Taxonomy" id="392499"/>
    <lineage>
        <taxon>Bacteria</taxon>
        <taxon>Pseudomonadati</taxon>
        <taxon>Pseudomonadota</taxon>
        <taxon>Alphaproteobacteria</taxon>
        <taxon>Sphingomonadales</taxon>
        <taxon>Sphingomonadaceae</taxon>
        <taxon>Rhizorhabdus</taxon>
    </lineage>
</organism>
<feature type="binding site" evidence="6">
    <location>
        <position position="18"/>
    </location>
    <ligand>
        <name>S-adenosyl-L-methionine</name>
        <dbReference type="ChEBI" id="CHEBI:59789"/>
    </ligand>
</feature>
<dbReference type="SUPFAM" id="SSF53335">
    <property type="entry name" value="S-adenosyl-L-methionine-dependent methyltransferases"/>
    <property type="match status" value="1"/>
</dbReference>
<evidence type="ECO:0000256" key="1">
    <source>
        <dbReference type="ARBA" id="ARBA00011900"/>
    </source>
</evidence>